<dbReference type="OMA" id="MPLYNHW"/>
<keyword evidence="11" id="KW-1185">Reference proteome</keyword>
<dbReference type="InterPro" id="IPR018108">
    <property type="entry name" value="MCP_transmembrane"/>
</dbReference>
<dbReference type="Proteomes" id="UP000887565">
    <property type="component" value="Unplaced"/>
</dbReference>
<evidence type="ECO:0000313" key="11">
    <source>
        <dbReference type="Proteomes" id="UP000887565"/>
    </source>
</evidence>
<evidence type="ECO:0000256" key="2">
    <source>
        <dbReference type="ARBA" id="ARBA00006375"/>
    </source>
</evidence>
<evidence type="ECO:0000256" key="3">
    <source>
        <dbReference type="ARBA" id="ARBA00022692"/>
    </source>
</evidence>
<comment type="similarity">
    <text evidence="2 10">Belongs to the mitochondrial carrier (TC 2.A.29) family.</text>
</comment>
<feature type="repeat" description="Solcar" evidence="9">
    <location>
        <begin position="149"/>
        <end position="237"/>
    </location>
</feature>
<keyword evidence="4" id="KW-0677">Repeat</keyword>
<evidence type="ECO:0000256" key="10">
    <source>
        <dbReference type="RuleBase" id="RU000488"/>
    </source>
</evidence>
<accession>A0A915JJG1</accession>
<dbReference type="Gene3D" id="1.50.40.10">
    <property type="entry name" value="Mitochondrial carrier domain"/>
    <property type="match status" value="1"/>
</dbReference>
<protein>
    <submittedName>
        <fullName evidence="12">Uncharacterized protein</fullName>
    </submittedName>
</protein>
<keyword evidence="3 9" id="KW-0812">Transmembrane</keyword>
<dbReference type="PANTHER" id="PTHR10780:SF18">
    <property type="entry name" value="LD43650P"/>
    <property type="match status" value="1"/>
</dbReference>
<keyword evidence="8 9" id="KW-0472">Membrane</keyword>
<evidence type="ECO:0000256" key="5">
    <source>
        <dbReference type="ARBA" id="ARBA00022787"/>
    </source>
</evidence>
<dbReference type="SUPFAM" id="SSF103506">
    <property type="entry name" value="Mitochondrial carrier"/>
    <property type="match status" value="1"/>
</dbReference>
<keyword evidence="10" id="KW-0813">Transport</keyword>
<evidence type="ECO:0000256" key="8">
    <source>
        <dbReference type="ARBA" id="ARBA00023136"/>
    </source>
</evidence>
<dbReference type="WBParaSite" id="nRc.2.0.1.t26309-RA">
    <property type="protein sequence ID" value="nRc.2.0.1.t26309-RA"/>
    <property type="gene ID" value="nRc.2.0.1.g26309"/>
</dbReference>
<dbReference type="PROSITE" id="PS50920">
    <property type="entry name" value="SOLCAR"/>
    <property type="match status" value="1"/>
</dbReference>
<evidence type="ECO:0000256" key="9">
    <source>
        <dbReference type="PROSITE-ProRule" id="PRU00282"/>
    </source>
</evidence>
<dbReference type="AlphaFoldDB" id="A0A915JJG1"/>
<keyword evidence="6" id="KW-1133">Transmembrane helix</keyword>
<evidence type="ECO:0000256" key="1">
    <source>
        <dbReference type="ARBA" id="ARBA00004374"/>
    </source>
</evidence>
<dbReference type="GO" id="GO:0005741">
    <property type="term" value="C:mitochondrial outer membrane"/>
    <property type="evidence" value="ECO:0007669"/>
    <property type="project" value="UniProtKB-SubCell"/>
</dbReference>
<evidence type="ECO:0000313" key="12">
    <source>
        <dbReference type="WBParaSite" id="nRc.2.0.1.t26309-RA"/>
    </source>
</evidence>
<proteinExistence type="inferred from homology"/>
<evidence type="ECO:0000256" key="4">
    <source>
        <dbReference type="ARBA" id="ARBA00022737"/>
    </source>
</evidence>
<name>A0A915JJG1_ROMCU</name>
<comment type="subcellular location">
    <subcellularLocation>
        <location evidence="1">Mitochondrion outer membrane</location>
        <topology evidence="1">Multi-pass membrane protein</topology>
    </subcellularLocation>
</comment>
<evidence type="ECO:0000256" key="6">
    <source>
        <dbReference type="ARBA" id="ARBA00022989"/>
    </source>
</evidence>
<reference evidence="12" key="1">
    <citation type="submission" date="2022-11" db="UniProtKB">
        <authorList>
            <consortium name="WormBaseParasite"/>
        </authorList>
    </citation>
    <scope>IDENTIFICATION</scope>
</reference>
<keyword evidence="7" id="KW-0496">Mitochondrion</keyword>
<keyword evidence="5" id="KW-1000">Mitochondrion outer membrane</keyword>
<dbReference type="Pfam" id="PF00153">
    <property type="entry name" value="Mito_carr"/>
    <property type="match status" value="2"/>
</dbReference>
<dbReference type="PANTHER" id="PTHR10780">
    <property type="entry name" value="MITOCHONDRIAL CARRIER HOMOLOG"/>
    <property type="match status" value="1"/>
</dbReference>
<organism evidence="11 12">
    <name type="scientific">Romanomermis culicivorax</name>
    <name type="common">Nematode worm</name>
    <dbReference type="NCBI Taxonomy" id="13658"/>
    <lineage>
        <taxon>Eukaryota</taxon>
        <taxon>Metazoa</taxon>
        <taxon>Ecdysozoa</taxon>
        <taxon>Nematoda</taxon>
        <taxon>Enoplea</taxon>
        <taxon>Dorylaimia</taxon>
        <taxon>Mermithida</taxon>
        <taxon>Mermithoidea</taxon>
        <taxon>Mermithidae</taxon>
        <taxon>Romanomermis</taxon>
    </lineage>
</organism>
<sequence length="403" mass="45794">MKSSDLNAKSKDRGNRFCSDVSVDRCALVCSRFSKHFLSLGVGAVFHPLYYSKVLIQLGYEPLPLHRSKSYIILGSDVYFLPNVFKYIRHIKQQDGITGLYTGVGASLCNNFLGLGVSIAALDYLNEKFPDEVLTDDRLKSETSSQAYCRFVKKLSKETASKAIGIIAARPLQVIVIRRMAQFVGGETLYVSTISSLTTIYREEGFRGLFSGLVPQLVGEMMILWITSSLMFAFDRYWRIYYNEPLRIEDDIEDDESIVSVVKPSKTWKQLAHFAIPYVVNSIFYPFQLVSTTMAVNGTNLKVGQMPFIPIFMHWQDCWNYLAKEKQLKRGSKLFMRNYVGPIDYKNGQIYARAPKYESARGNKPYDVFIGILSNLQEMGISAVNKTKTTWQTIANFSLSVIR</sequence>
<dbReference type="InterPro" id="IPR023395">
    <property type="entry name" value="MCP_dom_sf"/>
</dbReference>
<evidence type="ECO:0000256" key="7">
    <source>
        <dbReference type="ARBA" id="ARBA00023128"/>
    </source>
</evidence>